<keyword evidence="2" id="KW-1185">Reference proteome</keyword>
<dbReference type="EMBL" id="MU253993">
    <property type="protein sequence ID" value="KAG9243262.1"/>
    <property type="molecule type" value="Genomic_DNA"/>
</dbReference>
<evidence type="ECO:0000313" key="2">
    <source>
        <dbReference type="Proteomes" id="UP000887226"/>
    </source>
</evidence>
<evidence type="ECO:0000313" key="1">
    <source>
        <dbReference type="EMBL" id="KAG9243262.1"/>
    </source>
</evidence>
<dbReference type="OrthoDB" id="4347at2759"/>
<organism evidence="1 2">
    <name type="scientific">Calycina marina</name>
    <dbReference type="NCBI Taxonomy" id="1763456"/>
    <lineage>
        <taxon>Eukaryota</taxon>
        <taxon>Fungi</taxon>
        <taxon>Dikarya</taxon>
        <taxon>Ascomycota</taxon>
        <taxon>Pezizomycotina</taxon>
        <taxon>Leotiomycetes</taxon>
        <taxon>Helotiales</taxon>
        <taxon>Pezizellaceae</taxon>
        <taxon>Calycina</taxon>
    </lineage>
</organism>
<dbReference type="InterPro" id="IPR055323">
    <property type="entry name" value="C57A10.07/YOR238W"/>
</dbReference>
<dbReference type="Proteomes" id="UP000887226">
    <property type="component" value="Unassembled WGS sequence"/>
</dbReference>
<reference evidence="1" key="1">
    <citation type="journal article" date="2021" name="IMA Fungus">
        <title>Genomic characterization of three marine fungi, including Emericellopsis atlantica sp. nov. with signatures of a generalist lifestyle and marine biomass degradation.</title>
        <authorList>
            <person name="Hagestad O.C."/>
            <person name="Hou L."/>
            <person name="Andersen J.H."/>
            <person name="Hansen E.H."/>
            <person name="Altermark B."/>
            <person name="Li C."/>
            <person name="Kuhnert E."/>
            <person name="Cox R.J."/>
            <person name="Crous P.W."/>
            <person name="Spatafora J.W."/>
            <person name="Lail K."/>
            <person name="Amirebrahimi M."/>
            <person name="Lipzen A."/>
            <person name="Pangilinan J."/>
            <person name="Andreopoulos W."/>
            <person name="Hayes R.D."/>
            <person name="Ng V."/>
            <person name="Grigoriev I.V."/>
            <person name="Jackson S.A."/>
            <person name="Sutton T.D.S."/>
            <person name="Dobson A.D.W."/>
            <person name="Rama T."/>
        </authorList>
    </citation>
    <scope>NUCLEOTIDE SEQUENCE</scope>
    <source>
        <strain evidence="1">TRa3180A</strain>
    </source>
</reference>
<sequence>MSTHLILVCCHAVYTGGPTKGIDEKEWLIAPFMKGEIPVFRQHCKEALSLLCCNPAPDSIIVFSGGPTRREVPLSEAASYLALCCDNDFWKMLPEERKDSILLEEHALDSFSNLVLGVVRYWKEVGTWPERITIISQGFKQSRFLELHVKAMRWPISRVVFTGATPWSVGKWEGDKKRVDEIVMSEYLNGFLPWFEDPLGIGAVLQSKRQSRNYWDVGQGLFDTSEERRRSGVRTKTVKVGDMMQEVLLDETQPWEL</sequence>
<proteinExistence type="predicted"/>
<comment type="caution">
    <text evidence="1">The sequence shown here is derived from an EMBL/GenBank/DDBJ whole genome shotgun (WGS) entry which is preliminary data.</text>
</comment>
<dbReference type="AlphaFoldDB" id="A0A9P7Z0U4"/>
<dbReference type="PANTHER" id="PTHR28110">
    <property type="entry name" value="TRANSMEMBRANE PROTEIN"/>
    <property type="match status" value="1"/>
</dbReference>
<accession>A0A9P7Z0U4</accession>
<name>A0A9P7Z0U4_9HELO</name>
<protein>
    <submittedName>
        <fullName evidence="1">DUF218 domain-containing protein</fullName>
    </submittedName>
</protein>
<dbReference type="GO" id="GO:0005737">
    <property type="term" value="C:cytoplasm"/>
    <property type="evidence" value="ECO:0007669"/>
    <property type="project" value="TreeGrafter"/>
</dbReference>
<dbReference type="PANTHER" id="PTHR28110:SF1">
    <property type="entry name" value="TRANSMEMBRANE PROTEIN"/>
    <property type="match status" value="1"/>
</dbReference>
<gene>
    <name evidence="1" type="ORF">BJ878DRAFT_443792</name>
</gene>